<evidence type="ECO:0000313" key="2">
    <source>
        <dbReference type="EMBL" id="CAF2034603.1"/>
    </source>
</evidence>
<organism evidence="2 3">
    <name type="scientific">Rotaria magnacalcarata</name>
    <dbReference type="NCBI Taxonomy" id="392030"/>
    <lineage>
        <taxon>Eukaryota</taxon>
        <taxon>Metazoa</taxon>
        <taxon>Spiralia</taxon>
        <taxon>Gnathifera</taxon>
        <taxon>Rotifera</taxon>
        <taxon>Eurotatoria</taxon>
        <taxon>Bdelloidea</taxon>
        <taxon>Philodinida</taxon>
        <taxon>Philodinidae</taxon>
        <taxon>Rotaria</taxon>
    </lineage>
</organism>
<name>A0A816NDP8_9BILA</name>
<dbReference type="SUPFAM" id="SSF52058">
    <property type="entry name" value="L domain-like"/>
    <property type="match status" value="1"/>
</dbReference>
<dbReference type="AlphaFoldDB" id="A0A816NDP8"/>
<reference evidence="2" key="1">
    <citation type="submission" date="2021-02" db="EMBL/GenBank/DDBJ databases">
        <authorList>
            <person name="Nowell W R."/>
        </authorList>
    </citation>
    <scope>NUCLEOTIDE SEQUENCE</scope>
</reference>
<protein>
    <recommendedName>
        <fullName evidence="1">Receptor L-domain domain-containing protein</fullName>
    </recommendedName>
</protein>
<feature type="non-terminal residue" evidence="2">
    <location>
        <position position="1"/>
    </location>
</feature>
<dbReference type="InterPro" id="IPR036941">
    <property type="entry name" value="Rcpt_L-dom_sf"/>
</dbReference>
<accession>A0A816NDP8</accession>
<dbReference type="EMBL" id="CAJNRE010004426">
    <property type="protein sequence ID" value="CAF2034603.1"/>
    <property type="molecule type" value="Genomic_DNA"/>
</dbReference>
<dbReference type="Pfam" id="PF01030">
    <property type="entry name" value="Recep_L_domain"/>
    <property type="match status" value="1"/>
</dbReference>
<gene>
    <name evidence="2" type="ORF">MBJ925_LOCUS10509</name>
</gene>
<dbReference type="Proteomes" id="UP000663824">
    <property type="component" value="Unassembled WGS sequence"/>
</dbReference>
<sequence>MGTFLANTHAEIPTKNANYPSRRVCGDIRVTLFELKRDFDVHTLSSCEISLGSVIYAPMHFSVDTSTITAIRFPNLREVHGYILLAYSSMHSFSSMFPRLSVIHGKDLYHGYSLIIMDNFLLESLGLTSLISIRRGNVIIARNSQLCYARSLHWDDVMETKNTQVIARQNRDNCAFCP</sequence>
<dbReference type="Gene3D" id="3.80.20.20">
    <property type="entry name" value="Receptor L-domain"/>
    <property type="match status" value="1"/>
</dbReference>
<comment type="caution">
    <text evidence="2">The sequence shown here is derived from an EMBL/GenBank/DDBJ whole genome shotgun (WGS) entry which is preliminary data.</text>
</comment>
<proteinExistence type="predicted"/>
<evidence type="ECO:0000259" key="1">
    <source>
        <dbReference type="Pfam" id="PF01030"/>
    </source>
</evidence>
<evidence type="ECO:0000313" key="3">
    <source>
        <dbReference type="Proteomes" id="UP000663824"/>
    </source>
</evidence>
<feature type="domain" description="Receptor L-domain" evidence="1">
    <location>
        <begin position="54"/>
        <end position="156"/>
    </location>
</feature>
<dbReference type="InterPro" id="IPR000494">
    <property type="entry name" value="Rcpt_L-dom"/>
</dbReference>